<feature type="domain" description="DUF234" evidence="1">
    <location>
        <begin position="1"/>
        <end position="38"/>
    </location>
</feature>
<proteinExistence type="predicted"/>
<evidence type="ECO:0000313" key="2">
    <source>
        <dbReference type="EMBL" id="MBU9727498.1"/>
    </source>
</evidence>
<sequence>MGRWWGANPKTKSQEEIDIMGTDRDIALFAECKWTNEKVTKTGFTKGCIDKATDMGNVEFVSYDEMIDRSLYFKPSQKILTH</sequence>
<comment type="caution">
    <text evidence="2">The sequence shown here is derived from an EMBL/GenBank/DDBJ whole genome shotgun (WGS) entry which is preliminary data.</text>
</comment>
<protein>
    <submittedName>
        <fullName evidence="2">DUF234 domain-containing protein</fullName>
    </submittedName>
</protein>
<evidence type="ECO:0000313" key="3">
    <source>
        <dbReference type="Proteomes" id="UP001314681"/>
    </source>
</evidence>
<organism evidence="2 3">
    <name type="scientific">Diplocloster modestus</name>
    <dbReference type="NCBI Taxonomy" id="2850322"/>
    <lineage>
        <taxon>Bacteria</taxon>
        <taxon>Bacillati</taxon>
        <taxon>Bacillota</taxon>
        <taxon>Clostridia</taxon>
        <taxon>Lachnospirales</taxon>
        <taxon>Lachnospiraceae</taxon>
        <taxon>Diplocloster</taxon>
    </lineage>
</organism>
<dbReference type="SUPFAM" id="SSF52980">
    <property type="entry name" value="Restriction endonuclease-like"/>
    <property type="match status" value="1"/>
</dbReference>
<dbReference type="InterPro" id="IPR011335">
    <property type="entry name" value="Restrct_endonuc-II-like"/>
</dbReference>
<dbReference type="InterPro" id="IPR004256">
    <property type="entry name" value="DUF234"/>
</dbReference>
<keyword evidence="3" id="KW-1185">Reference proteome</keyword>
<reference evidence="2 3" key="1">
    <citation type="submission" date="2021-06" db="EMBL/GenBank/DDBJ databases">
        <title>Description of novel taxa of the family Lachnospiraceae.</title>
        <authorList>
            <person name="Chaplin A.V."/>
            <person name="Sokolova S.R."/>
            <person name="Pikina A.P."/>
            <person name="Korzhanova M."/>
            <person name="Belova V."/>
            <person name="Korostin D."/>
            <person name="Efimov B.A."/>
        </authorList>
    </citation>
    <scope>NUCLEOTIDE SEQUENCE [LARGE SCALE GENOMIC DNA]</scope>
    <source>
        <strain evidence="2 3">ASD4241</strain>
    </source>
</reference>
<name>A0ABS6KAF6_9FIRM</name>
<evidence type="ECO:0000259" key="1">
    <source>
        <dbReference type="Pfam" id="PF03008"/>
    </source>
</evidence>
<dbReference type="EMBL" id="JAHQCX010000011">
    <property type="protein sequence ID" value="MBU9727498.1"/>
    <property type="molecule type" value="Genomic_DNA"/>
</dbReference>
<dbReference type="Pfam" id="PF03008">
    <property type="entry name" value="DUF234"/>
    <property type="match status" value="1"/>
</dbReference>
<dbReference type="RefSeq" id="WP_158352099.1">
    <property type="nucleotide sequence ID" value="NZ_JAHQCX010000011.1"/>
</dbReference>
<accession>A0ABS6KAF6</accession>
<dbReference type="Proteomes" id="UP001314681">
    <property type="component" value="Unassembled WGS sequence"/>
</dbReference>
<gene>
    <name evidence="2" type="ORF">KTH90_15915</name>
</gene>